<comment type="caution">
    <text evidence="1">The sequence shown here is derived from an EMBL/GenBank/DDBJ whole genome shotgun (WGS) entry which is preliminary data.</text>
</comment>
<evidence type="ECO:0000313" key="1">
    <source>
        <dbReference type="EMBL" id="GIY15778.1"/>
    </source>
</evidence>
<reference evidence="1 2" key="1">
    <citation type="submission" date="2021-06" db="EMBL/GenBank/DDBJ databases">
        <title>Caerostris extrusa draft genome.</title>
        <authorList>
            <person name="Kono N."/>
            <person name="Arakawa K."/>
        </authorList>
    </citation>
    <scope>NUCLEOTIDE SEQUENCE [LARGE SCALE GENOMIC DNA]</scope>
</reference>
<protein>
    <submittedName>
        <fullName evidence="1">Uncharacterized protein</fullName>
    </submittedName>
</protein>
<sequence length="117" mass="13607">MRVHLQLSGMRGPQVGRRRIKSVVASQAKVEKKGRFLVSSPPPPPLLNTRFHFHPHGAYSLFSDYGQFWSSALWTTITDETRNLFLGLEGDHFWPRTFSRPLHQWSFIHCFDSEQII</sequence>
<evidence type="ECO:0000313" key="2">
    <source>
        <dbReference type="Proteomes" id="UP001054945"/>
    </source>
</evidence>
<organism evidence="1 2">
    <name type="scientific">Caerostris extrusa</name>
    <name type="common">Bark spider</name>
    <name type="synonym">Caerostris bankana</name>
    <dbReference type="NCBI Taxonomy" id="172846"/>
    <lineage>
        <taxon>Eukaryota</taxon>
        <taxon>Metazoa</taxon>
        <taxon>Ecdysozoa</taxon>
        <taxon>Arthropoda</taxon>
        <taxon>Chelicerata</taxon>
        <taxon>Arachnida</taxon>
        <taxon>Araneae</taxon>
        <taxon>Araneomorphae</taxon>
        <taxon>Entelegynae</taxon>
        <taxon>Araneoidea</taxon>
        <taxon>Araneidae</taxon>
        <taxon>Caerostris</taxon>
    </lineage>
</organism>
<gene>
    <name evidence="1" type="ORF">CEXT_64561</name>
</gene>
<dbReference type="AlphaFoldDB" id="A0AAV4R1J0"/>
<dbReference type="Proteomes" id="UP001054945">
    <property type="component" value="Unassembled WGS sequence"/>
</dbReference>
<proteinExistence type="predicted"/>
<accession>A0AAV4R1J0</accession>
<keyword evidence="2" id="KW-1185">Reference proteome</keyword>
<name>A0AAV4R1J0_CAEEX</name>
<dbReference type="EMBL" id="BPLR01007282">
    <property type="protein sequence ID" value="GIY15778.1"/>
    <property type="molecule type" value="Genomic_DNA"/>
</dbReference>